<keyword evidence="1" id="KW-0812">Transmembrane</keyword>
<reference evidence="3" key="1">
    <citation type="journal article" date="2019" name="Int. J. Syst. Evol. Microbiol.">
        <title>The Global Catalogue of Microorganisms (GCM) 10K type strain sequencing project: providing services to taxonomists for standard genome sequencing and annotation.</title>
        <authorList>
            <consortium name="The Broad Institute Genomics Platform"/>
            <consortium name="The Broad Institute Genome Sequencing Center for Infectious Disease"/>
            <person name="Wu L."/>
            <person name="Ma J."/>
        </authorList>
    </citation>
    <scope>NUCLEOTIDE SEQUENCE [LARGE SCALE GENOMIC DNA]</scope>
    <source>
        <strain evidence="3">CGMCC 4.7241</strain>
    </source>
</reference>
<dbReference type="EMBL" id="JBHRZH010000017">
    <property type="protein sequence ID" value="MFC3763151.1"/>
    <property type="molecule type" value="Genomic_DNA"/>
</dbReference>
<comment type="caution">
    <text evidence="2">The sequence shown here is derived from an EMBL/GenBank/DDBJ whole genome shotgun (WGS) entry which is preliminary data.</text>
</comment>
<evidence type="ECO:0000256" key="1">
    <source>
        <dbReference type="SAM" id="Phobius"/>
    </source>
</evidence>
<name>A0ABV7YCV0_9ACTN</name>
<dbReference type="RefSeq" id="WP_205119769.1">
    <property type="nucleotide sequence ID" value="NZ_JAFBCM010000001.1"/>
</dbReference>
<protein>
    <submittedName>
        <fullName evidence="2">Uncharacterized protein</fullName>
    </submittedName>
</protein>
<proteinExistence type="predicted"/>
<organism evidence="2 3">
    <name type="scientific">Tenggerimyces flavus</name>
    <dbReference type="NCBI Taxonomy" id="1708749"/>
    <lineage>
        <taxon>Bacteria</taxon>
        <taxon>Bacillati</taxon>
        <taxon>Actinomycetota</taxon>
        <taxon>Actinomycetes</taxon>
        <taxon>Propionibacteriales</taxon>
        <taxon>Nocardioidaceae</taxon>
        <taxon>Tenggerimyces</taxon>
    </lineage>
</organism>
<gene>
    <name evidence="2" type="ORF">ACFOUW_20080</name>
</gene>
<accession>A0ABV7YCV0</accession>
<evidence type="ECO:0000313" key="3">
    <source>
        <dbReference type="Proteomes" id="UP001595699"/>
    </source>
</evidence>
<feature type="transmembrane region" description="Helical" evidence="1">
    <location>
        <begin position="17"/>
        <end position="37"/>
    </location>
</feature>
<sequence length="180" mass="19078">MVGLLRTPFTPYVWRRFAYALLAPLVGLFALGLALSGRYGAAGHLQRALVRTLLQVPLDEPQPAGNGAHPLLHTVVALPLSVATFFLTTYALTGLVLNVAYPVRVDGFPFDLPGLFTPSHALDGAWGGPTLAGAWAFHGVVGGLLFVYAGSAIVCGLVMLQSRLAGKLLATKEVRTRVFV</sequence>
<feature type="transmembrane region" description="Helical" evidence="1">
    <location>
        <begin position="135"/>
        <end position="160"/>
    </location>
</feature>
<evidence type="ECO:0000313" key="2">
    <source>
        <dbReference type="EMBL" id="MFC3763151.1"/>
    </source>
</evidence>
<dbReference type="Proteomes" id="UP001595699">
    <property type="component" value="Unassembled WGS sequence"/>
</dbReference>
<keyword evidence="3" id="KW-1185">Reference proteome</keyword>
<keyword evidence="1" id="KW-1133">Transmembrane helix</keyword>
<feature type="transmembrane region" description="Helical" evidence="1">
    <location>
        <begin position="75"/>
        <end position="101"/>
    </location>
</feature>
<keyword evidence="1" id="KW-0472">Membrane</keyword>